<proteinExistence type="predicted"/>
<protein>
    <submittedName>
        <fullName evidence="3">Hemerythrin domain-containing protein</fullName>
    </submittedName>
</protein>
<comment type="caution">
    <text evidence="3">The sequence shown here is derived from an EMBL/GenBank/DDBJ whole genome shotgun (WGS) entry which is preliminary data.</text>
</comment>
<evidence type="ECO:0000259" key="1">
    <source>
        <dbReference type="Pfam" id="PF01814"/>
    </source>
</evidence>
<dbReference type="EMBL" id="VYQB01000012">
    <property type="protein sequence ID" value="KAA9014668.1"/>
    <property type="molecule type" value="Genomic_DNA"/>
</dbReference>
<reference evidence="4 5" key="1">
    <citation type="submission" date="2019-09" db="EMBL/GenBank/DDBJ databases">
        <authorList>
            <person name="Feng G."/>
        </authorList>
    </citation>
    <scope>NUCLEOTIDE SEQUENCE [LARGE SCALE GENOMIC DNA]</scope>
    <source>
        <strain evidence="3 4">KACC 19283</strain>
        <strain evidence="2 5">KACC 19284</strain>
    </source>
</reference>
<dbReference type="AlphaFoldDB" id="A0A5J5HZW1"/>
<keyword evidence="5" id="KW-1185">Reference proteome</keyword>
<feature type="domain" description="Hemerythrin-like" evidence="1">
    <location>
        <begin position="9"/>
        <end position="117"/>
    </location>
</feature>
<dbReference type="Pfam" id="PF01814">
    <property type="entry name" value="Hemerythrin"/>
    <property type="match status" value="1"/>
</dbReference>
<dbReference type="EMBL" id="VYQA01000012">
    <property type="protein sequence ID" value="KAA9027680.1"/>
    <property type="molecule type" value="Genomic_DNA"/>
</dbReference>
<dbReference type="PANTHER" id="PTHR35585">
    <property type="entry name" value="HHE DOMAIN PROTEIN (AFU_ORTHOLOGUE AFUA_4G00730)"/>
    <property type="match status" value="1"/>
</dbReference>
<dbReference type="Gene3D" id="1.20.120.520">
    <property type="entry name" value="nmb1532 protein domain like"/>
    <property type="match status" value="1"/>
</dbReference>
<dbReference type="Proteomes" id="UP000325933">
    <property type="component" value="Unassembled WGS sequence"/>
</dbReference>
<dbReference type="RefSeq" id="WP_150426389.1">
    <property type="nucleotide sequence ID" value="NZ_VYQA01000012.1"/>
</dbReference>
<evidence type="ECO:0000313" key="4">
    <source>
        <dbReference type="Proteomes" id="UP000325933"/>
    </source>
</evidence>
<evidence type="ECO:0000313" key="3">
    <source>
        <dbReference type="EMBL" id="KAA9027680.1"/>
    </source>
</evidence>
<dbReference type="InterPro" id="IPR012312">
    <property type="entry name" value="Hemerythrin-like"/>
</dbReference>
<accession>A0A5J5HZW1</accession>
<sequence length="170" mass="18885">MAEPQFTDAIALLKADHRKVEDLFEKFEAAKSADRKQALAHEICVELKIHTLLEEEIFYPAFRGLIEDDTLDEAYVEHDGAKVLINDIVAGSPGDAFYDAKVKVLSEEIKHHVHEEEMPSEGMFAQCRKTDVDLVALRDTMAARKKELLAKAKTDGLPAAKPTAVKLLAA</sequence>
<evidence type="ECO:0000313" key="2">
    <source>
        <dbReference type="EMBL" id="KAA9014668.1"/>
    </source>
</evidence>
<dbReference type="PANTHER" id="PTHR35585:SF1">
    <property type="entry name" value="HHE DOMAIN PROTEIN (AFU_ORTHOLOGUE AFUA_4G00730)"/>
    <property type="match status" value="1"/>
</dbReference>
<dbReference type="Proteomes" id="UP000326364">
    <property type="component" value="Unassembled WGS sequence"/>
</dbReference>
<organism evidence="3 4">
    <name type="scientific">Sphingobium limneticum</name>
    <dbReference type="NCBI Taxonomy" id="1007511"/>
    <lineage>
        <taxon>Bacteria</taxon>
        <taxon>Pseudomonadati</taxon>
        <taxon>Pseudomonadota</taxon>
        <taxon>Alphaproteobacteria</taxon>
        <taxon>Sphingomonadales</taxon>
        <taxon>Sphingomonadaceae</taxon>
        <taxon>Sphingobium</taxon>
    </lineage>
</organism>
<name>A0A5J5HZW1_9SPHN</name>
<gene>
    <name evidence="3" type="ORF">F4U95_16105</name>
    <name evidence="2" type="ORF">F4U96_15980</name>
</gene>
<evidence type="ECO:0000313" key="5">
    <source>
        <dbReference type="Proteomes" id="UP000326364"/>
    </source>
</evidence>